<accession>A0A8J6TLX2</accession>
<sequence length="241" mass="26955">MKLAVISDIHGNLEALKKVLADIDSIGIETVVCLGDNIGYGPEPDQVIKLLRSRNIPSLMGNHELGLVDKDSLHGFNPQARRSLLQTEQFLSQESLAYLKTLPVNMFVDDCLLVHGFPPDSVSTYLFQFSRTKLPKIFKKMEYDLCMVGHTHELLLISYTNGRVSTAPLSEGVQTLAAESKYIVNVGSVGQPRDGNDNAKYVIWESETRTLEVRFVPYDIRKTAEKIIALGLQKAHADRLW</sequence>
<dbReference type="EMBL" id="JACNIG010000342">
    <property type="protein sequence ID" value="MBC8433834.1"/>
    <property type="molecule type" value="Genomic_DNA"/>
</dbReference>
<dbReference type="Proteomes" id="UP000605201">
    <property type="component" value="Unassembled WGS sequence"/>
</dbReference>
<evidence type="ECO:0000256" key="1">
    <source>
        <dbReference type="ARBA" id="ARBA00008950"/>
    </source>
</evidence>
<dbReference type="InterPro" id="IPR029052">
    <property type="entry name" value="Metallo-depent_PP-like"/>
</dbReference>
<gene>
    <name evidence="3" type="ORF">H8D96_18135</name>
</gene>
<dbReference type="PIRSF" id="PIRSF000883">
    <property type="entry name" value="Pesterase_MJ0912"/>
    <property type="match status" value="1"/>
</dbReference>
<comment type="caution">
    <text evidence="3">The sequence shown here is derived from an EMBL/GenBank/DDBJ whole genome shotgun (WGS) entry which is preliminary data.</text>
</comment>
<dbReference type="GO" id="GO:0005737">
    <property type="term" value="C:cytoplasm"/>
    <property type="evidence" value="ECO:0007669"/>
    <property type="project" value="TreeGrafter"/>
</dbReference>
<proteinExistence type="inferred from homology"/>
<dbReference type="Pfam" id="PF12850">
    <property type="entry name" value="Metallophos_2"/>
    <property type="match status" value="1"/>
</dbReference>
<evidence type="ECO:0000313" key="3">
    <source>
        <dbReference type="EMBL" id="MBC8433834.1"/>
    </source>
</evidence>
<dbReference type="InterPro" id="IPR024654">
    <property type="entry name" value="Calcineurin-like_PHP_lpxH"/>
</dbReference>
<feature type="domain" description="Calcineurin-like phosphoesterase" evidence="2">
    <location>
        <begin position="1"/>
        <end position="207"/>
    </location>
</feature>
<name>A0A8J6TLX2_9BACT</name>
<comment type="similarity">
    <text evidence="1">Belongs to the metallophosphoesterase superfamily. YfcE family.</text>
</comment>
<dbReference type="GO" id="GO:0016791">
    <property type="term" value="F:phosphatase activity"/>
    <property type="evidence" value="ECO:0007669"/>
    <property type="project" value="TreeGrafter"/>
</dbReference>
<dbReference type="InterPro" id="IPR050126">
    <property type="entry name" value="Ap4A_hydrolase"/>
</dbReference>
<dbReference type="CDD" id="cd00838">
    <property type="entry name" value="MPP_superfamily"/>
    <property type="match status" value="1"/>
</dbReference>
<dbReference type="InterPro" id="IPR011152">
    <property type="entry name" value="Pesterase_MJ0912"/>
</dbReference>
<dbReference type="PANTHER" id="PTHR42850:SF2">
    <property type="entry name" value="BLL5683 PROTEIN"/>
    <property type="match status" value="1"/>
</dbReference>
<protein>
    <submittedName>
        <fullName evidence="3">Metallophosphoesterase family protein</fullName>
    </submittedName>
</protein>
<evidence type="ECO:0000259" key="2">
    <source>
        <dbReference type="Pfam" id="PF12850"/>
    </source>
</evidence>
<dbReference type="AlphaFoldDB" id="A0A8J6TLX2"/>
<reference evidence="3 4" key="1">
    <citation type="submission" date="2020-08" db="EMBL/GenBank/DDBJ databases">
        <title>Bridging the membrane lipid divide: bacteria of the FCB group superphylum have the potential to synthesize archaeal ether lipids.</title>
        <authorList>
            <person name="Villanueva L."/>
            <person name="Von Meijenfeldt F.A.B."/>
            <person name="Westbye A.B."/>
            <person name="Yadav S."/>
            <person name="Hopmans E.C."/>
            <person name="Dutilh B.E."/>
            <person name="Sinninghe Damste J.S."/>
        </authorList>
    </citation>
    <scope>NUCLEOTIDE SEQUENCE [LARGE SCALE GENOMIC DNA]</scope>
    <source>
        <strain evidence="3">NIOZ-UU17</strain>
    </source>
</reference>
<organism evidence="3 4">
    <name type="scientific">Candidatus Desulfatibia vada</name>
    <dbReference type="NCBI Taxonomy" id="2841696"/>
    <lineage>
        <taxon>Bacteria</taxon>
        <taxon>Pseudomonadati</taxon>
        <taxon>Thermodesulfobacteriota</taxon>
        <taxon>Desulfobacteria</taxon>
        <taxon>Desulfobacterales</taxon>
        <taxon>Desulfobacterales incertae sedis</taxon>
        <taxon>Candidatus Desulfatibia</taxon>
    </lineage>
</organism>
<dbReference type="SUPFAM" id="SSF56300">
    <property type="entry name" value="Metallo-dependent phosphatases"/>
    <property type="match status" value="1"/>
</dbReference>
<dbReference type="Gene3D" id="3.60.21.10">
    <property type="match status" value="1"/>
</dbReference>
<evidence type="ECO:0000313" key="4">
    <source>
        <dbReference type="Proteomes" id="UP000605201"/>
    </source>
</evidence>
<dbReference type="PANTHER" id="PTHR42850">
    <property type="entry name" value="METALLOPHOSPHOESTERASE"/>
    <property type="match status" value="1"/>
</dbReference>